<evidence type="ECO:0000313" key="2">
    <source>
        <dbReference type="EMBL" id="CAB1453534.1"/>
    </source>
</evidence>
<dbReference type="Proteomes" id="UP001153269">
    <property type="component" value="Unassembled WGS sequence"/>
</dbReference>
<dbReference type="EMBL" id="CADEAL010004174">
    <property type="protein sequence ID" value="CAB1453534.1"/>
    <property type="molecule type" value="Genomic_DNA"/>
</dbReference>
<keyword evidence="3" id="KW-1185">Reference proteome</keyword>
<accession>A0A9N7VPZ4</accession>
<evidence type="ECO:0000313" key="3">
    <source>
        <dbReference type="Proteomes" id="UP001153269"/>
    </source>
</evidence>
<sequence length="156" mass="17385">MRNLKGSEKDFSKINDKESSTTDSSTQSLRKQPRINNPARQSDLSPPDQISVPPADADVFHPSHFSRREAATSVLVQRSFTSDEKLPSVTQVHVRSASLHDSVKRQRRSAGAQPVFPPVICSYLSSTPASYNLLPLGLLLVDTKERKEEGRNSRMR</sequence>
<organism evidence="2 3">
    <name type="scientific">Pleuronectes platessa</name>
    <name type="common">European plaice</name>
    <dbReference type="NCBI Taxonomy" id="8262"/>
    <lineage>
        <taxon>Eukaryota</taxon>
        <taxon>Metazoa</taxon>
        <taxon>Chordata</taxon>
        <taxon>Craniata</taxon>
        <taxon>Vertebrata</taxon>
        <taxon>Euteleostomi</taxon>
        <taxon>Actinopterygii</taxon>
        <taxon>Neopterygii</taxon>
        <taxon>Teleostei</taxon>
        <taxon>Neoteleostei</taxon>
        <taxon>Acanthomorphata</taxon>
        <taxon>Carangaria</taxon>
        <taxon>Pleuronectiformes</taxon>
        <taxon>Pleuronectoidei</taxon>
        <taxon>Pleuronectidae</taxon>
        <taxon>Pleuronectes</taxon>
    </lineage>
</organism>
<reference evidence="2" key="1">
    <citation type="submission" date="2020-03" db="EMBL/GenBank/DDBJ databases">
        <authorList>
            <person name="Weist P."/>
        </authorList>
    </citation>
    <scope>NUCLEOTIDE SEQUENCE</scope>
</reference>
<proteinExistence type="predicted"/>
<protein>
    <submittedName>
        <fullName evidence="2">Uncharacterized protein</fullName>
    </submittedName>
</protein>
<evidence type="ECO:0000256" key="1">
    <source>
        <dbReference type="SAM" id="MobiDB-lite"/>
    </source>
</evidence>
<gene>
    <name evidence="2" type="ORF">PLEPLA_LOCUS41288</name>
</gene>
<feature type="region of interest" description="Disordered" evidence="1">
    <location>
        <begin position="1"/>
        <end position="64"/>
    </location>
</feature>
<name>A0A9N7VPZ4_PLEPL</name>
<feature type="compositionally biased region" description="Basic and acidic residues" evidence="1">
    <location>
        <begin position="1"/>
        <end position="20"/>
    </location>
</feature>
<dbReference type="AlphaFoldDB" id="A0A9N7VPZ4"/>
<feature type="compositionally biased region" description="Polar residues" evidence="1">
    <location>
        <begin position="21"/>
        <end position="44"/>
    </location>
</feature>
<comment type="caution">
    <text evidence="2">The sequence shown here is derived from an EMBL/GenBank/DDBJ whole genome shotgun (WGS) entry which is preliminary data.</text>
</comment>